<dbReference type="RefSeq" id="WP_161868566.1">
    <property type="nucleotide sequence ID" value="NZ_MAEI02000001.1"/>
</dbReference>
<keyword evidence="10 13" id="KW-0648">Protein biosynthesis</keyword>
<feature type="binding site" evidence="13">
    <location>
        <position position="387"/>
    </location>
    <ligand>
        <name>Zn(2+)</name>
        <dbReference type="ChEBI" id="CHEBI:29105"/>
        <note>catalytic</note>
    </ligand>
</feature>
<dbReference type="CDD" id="cd00860">
    <property type="entry name" value="ThrRS_anticodon"/>
    <property type="match status" value="1"/>
</dbReference>
<dbReference type="InterPro" id="IPR004095">
    <property type="entry name" value="TGS"/>
</dbReference>
<dbReference type="Gene3D" id="3.40.50.800">
    <property type="entry name" value="Anticodon-binding domain"/>
    <property type="match status" value="1"/>
</dbReference>
<dbReference type="InterPro" id="IPR012676">
    <property type="entry name" value="TGS-like"/>
</dbReference>
<dbReference type="SMART" id="SM00863">
    <property type="entry name" value="tRNA_SAD"/>
    <property type="match status" value="1"/>
</dbReference>
<keyword evidence="7 13" id="KW-0862">Zinc</keyword>
<dbReference type="InterPro" id="IPR012675">
    <property type="entry name" value="Beta-grasp_dom_sf"/>
</dbReference>
<dbReference type="Pfam" id="PF02824">
    <property type="entry name" value="TGS"/>
    <property type="match status" value="1"/>
</dbReference>
<evidence type="ECO:0000256" key="1">
    <source>
        <dbReference type="ARBA" id="ARBA00008226"/>
    </source>
</evidence>
<evidence type="ECO:0000256" key="4">
    <source>
        <dbReference type="ARBA" id="ARBA00022598"/>
    </source>
</evidence>
<dbReference type="NCBIfam" id="TIGR00418">
    <property type="entry name" value="thrS"/>
    <property type="match status" value="1"/>
</dbReference>
<organism evidence="16 17">
    <name type="scientific">Enterococcus diestrammenae</name>
    <dbReference type="NCBI Taxonomy" id="1155073"/>
    <lineage>
        <taxon>Bacteria</taxon>
        <taxon>Bacillati</taxon>
        <taxon>Bacillota</taxon>
        <taxon>Bacilli</taxon>
        <taxon>Lactobacillales</taxon>
        <taxon>Enterococcaceae</taxon>
        <taxon>Enterococcus</taxon>
    </lineage>
</organism>
<accession>A0ABV0F3Z5</accession>
<keyword evidence="5 13" id="KW-0479">Metal-binding</keyword>
<dbReference type="EC" id="6.1.1.3" evidence="13"/>
<dbReference type="SUPFAM" id="SSF55681">
    <property type="entry name" value="Class II aaRS and biotin synthetases"/>
    <property type="match status" value="1"/>
</dbReference>
<dbReference type="CDD" id="cd01667">
    <property type="entry name" value="TGS_ThrRS"/>
    <property type="match status" value="1"/>
</dbReference>
<feature type="binding site" evidence="13">
    <location>
        <position position="336"/>
    </location>
    <ligand>
        <name>Zn(2+)</name>
        <dbReference type="ChEBI" id="CHEBI:29105"/>
        <note>catalytic</note>
    </ligand>
</feature>
<comment type="caution">
    <text evidence="13">Lacks conserved residue(s) required for the propagation of feature annotation.</text>
</comment>
<comment type="catalytic activity">
    <reaction evidence="12 13">
        <text>tRNA(Thr) + L-threonine + ATP = L-threonyl-tRNA(Thr) + AMP + diphosphate + H(+)</text>
        <dbReference type="Rhea" id="RHEA:24624"/>
        <dbReference type="Rhea" id="RHEA-COMP:9670"/>
        <dbReference type="Rhea" id="RHEA-COMP:9704"/>
        <dbReference type="ChEBI" id="CHEBI:15378"/>
        <dbReference type="ChEBI" id="CHEBI:30616"/>
        <dbReference type="ChEBI" id="CHEBI:33019"/>
        <dbReference type="ChEBI" id="CHEBI:57926"/>
        <dbReference type="ChEBI" id="CHEBI:78442"/>
        <dbReference type="ChEBI" id="CHEBI:78534"/>
        <dbReference type="ChEBI" id="CHEBI:456215"/>
        <dbReference type="EC" id="6.1.1.3"/>
    </reaction>
</comment>
<name>A0ABV0F3Z5_9ENTE</name>
<evidence type="ECO:0000313" key="17">
    <source>
        <dbReference type="Proteomes" id="UP001429357"/>
    </source>
</evidence>
<reference evidence="16" key="1">
    <citation type="submission" date="2016-06" db="EMBL/GenBank/DDBJ databases">
        <authorList>
            <person name="Van Tyne D."/>
        </authorList>
    </citation>
    <scope>NUCLEOTIDE SEQUENCE</scope>
    <source>
        <strain evidence="16">JM9A</strain>
    </source>
</reference>
<feature type="domain" description="Aminoacyl-transfer RNA synthetases class-II family profile" evidence="14">
    <location>
        <begin position="273"/>
        <end position="541"/>
    </location>
</feature>
<dbReference type="Gene3D" id="3.10.20.30">
    <property type="match status" value="1"/>
</dbReference>
<evidence type="ECO:0000256" key="10">
    <source>
        <dbReference type="ARBA" id="ARBA00022917"/>
    </source>
</evidence>
<evidence type="ECO:0000256" key="3">
    <source>
        <dbReference type="ARBA" id="ARBA00022555"/>
    </source>
</evidence>
<evidence type="ECO:0000256" key="11">
    <source>
        <dbReference type="ARBA" id="ARBA00023146"/>
    </source>
</evidence>
<evidence type="ECO:0000256" key="6">
    <source>
        <dbReference type="ARBA" id="ARBA00022741"/>
    </source>
</evidence>
<evidence type="ECO:0000256" key="7">
    <source>
        <dbReference type="ARBA" id="ARBA00022833"/>
    </source>
</evidence>
<keyword evidence="6 13" id="KW-0547">Nucleotide-binding</keyword>
<dbReference type="InterPro" id="IPR036621">
    <property type="entry name" value="Anticodon-bd_dom_sf"/>
</dbReference>
<dbReference type="InterPro" id="IPR002314">
    <property type="entry name" value="aa-tRNA-synt_IIb"/>
</dbReference>
<dbReference type="PRINTS" id="PR01047">
    <property type="entry name" value="TRNASYNTHTHR"/>
</dbReference>
<dbReference type="InterPro" id="IPR004154">
    <property type="entry name" value="Anticodon-bd"/>
</dbReference>
<comment type="cofactor">
    <cofactor evidence="13">
        <name>Zn(2+)</name>
        <dbReference type="ChEBI" id="CHEBI:29105"/>
    </cofactor>
    <text evidence="13">Binds 1 zinc ion per subunit.</text>
</comment>
<dbReference type="Pfam" id="PF00587">
    <property type="entry name" value="tRNA-synt_2b"/>
    <property type="match status" value="1"/>
</dbReference>
<dbReference type="Gene3D" id="3.30.980.10">
    <property type="entry name" value="Threonyl-trna Synthetase, Chain A, domain 2"/>
    <property type="match status" value="1"/>
</dbReference>
<dbReference type="Pfam" id="PF03129">
    <property type="entry name" value="HGTP_anticodon"/>
    <property type="match status" value="1"/>
</dbReference>
<dbReference type="PROSITE" id="PS51880">
    <property type="entry name" value="TGS"/>
    <property type="match status" value="1"/>
</dbReference>
<comment type="subcellular location">
    <subcellularLocation>
        <location evidence="13">Cytoplasm</location>
    </subcellularLocation>
</comment>
<dbReference type="Pfam" id="PF07973">
    <property type="entry name" value="tRNA_SAD"/>
    <property type="match status" value="1"/>
</dbReference>
<feature type="domain" description="TGS" evidence="15">
    <location>
        <begin position="1"/>
        <end position="62"/>
    </location>
</feature>
<keyword evidence="4 13" id="KW-0436">Ligase</keyword>
<dbReference type="SUPFAM" id="SSF55186">
    <property type="entry name" value="ThrRS/AlaRS common domain"/>
    <property type="match status" value="1"/>
</dbReference>
<dbReference type="PANTHER" id="PTHR11451">
    <property type="entry name" value="THREONINE-TRNA LIGASE"/>
    <property type="match status" value="1"/>
</dbReference>
<dbReference type="InterPro" id="IPR018163">
    <property type="entry name" value="Thr/Ala-tRNA-synth_IIc_edit"/>
</dbReference>
<protein>
    <recommendedName>
        <fullName evidence="13">Threonine--tRNA ligase</fullName>
        <ecNumber evidence="13">6.1.1.3</ecNumber>
    </recommendedName>
    <alternativeName>
        <fullName evidence="13">Threonyl-tRNA synthetase</fullName>
        <shortName evidence="13">ThrRS</shortName>
    </alternativeName>
</protein>
<dbReference type="Gene3D" id="3.30.930.10">
    <property type="entry name" value="Bira Bifunctional Protein, Domain 2"/>
    <property type="match status" value="1"/>
</dbReference>
<comment type="caution">
    <text evidence="16">The sequence shown here is derived from an EMBL/GenBank/DDBJ whole genome shotgun (WGS) entry which is preliminary data.</text>
</comment>
<dbReference type="PANTHER" id="PTHR11451:SF56">
    <property type="entry name" value="THREONINE--TRNA LIGASE 1"/>
    <property type="match status" value="1"/>
</dbReference>
<keyword evidence="2 13" id="KW-0963">Cytoplasm</keyword>
<evidence type="ECO:0000256" key="5">
    <source>
        <dbReference type="ARBA" id="ARBA00022723"/>
    </source>
</evidence>
<dbReference type="EMBL" id="MAEI02000001">
    <property type="protein sequence ID" value="MEO1781856.1"/>
    <property type="molecule type" value="Genomic_DNA"/>
</dbReference>
<dbReference type="InterPro" id="IPR047246">
    <property type="entry name" value="ThrRS_anticodon"/>
</dbReference>
<evidence type="ECO:0000256" key="12">
    <source>
        <dbReference type="ARBA" id="ARBA00049515"/>
    </source>
</evidence>
<keyword evidence="17" id="KW-1185">Reference proteome</keyword>
<dbReference type="InterPro" id="IPR012947">
    <property type="entry name" value="tRNA_SAD"/>
</dbReference>
<dbReference type="InterPro" id="IPR002320">
    <property type="entry name" value="Thr-tRNA-ligase_IIa"/>
</dbReference>
<dbReference type="SUPFAM" id="SSF52954">
    <property type="entry name" value="Class II aaRS ABD-related"/>
    <property type="match status" value="1"/>
</dbReference>
<dbReference type="PROSITE" id="PS50862">
    <property type="entry name" value="AA_TRNA_LIGASE_II"/>
    <property type="match status" value="1"/>
</dbReference>
<evidence type="ECO:0000259" key="14">
    <source>
        <dbReference type="PROSITE" id="PS50862"/>
    </source>
</evidence>
<dbReference type="InterPro" id="IPR033728">
    <property type="entry name" value="ThrRS_core"/>
</dbReference>
<sequence>MVIKITFPDGAVKEFEAGVTTKDIAASISNSLAKKALAGKFNGELVDLTRGLEADGALEIITPDSEEALAILRHSAAHLMAQAARRQFPNIHFGVGPAIDSGFYYDTDNGEHPITAEDLPAIETEMMKIVKENLPIERHILTREEALELFAGDPYKEELISEMPEDEVITAYRQGEFVDLCRGPHVPSTGRIQVFHLLSVAGAYWRGDSNNHMMQRVYGTAFFDKKALKEFIRMREEAKERDHRKLGKELDLFMVSPEVGSGLPFWLPKGATIRRIIERYIVDKEISLGYQHVYTPIMADVNLYKTSGHWDHYHDDMFPPMDMGDGEMLVLRPMNCPHHMMVYKNHIHSYRELPIRIAELGMMHRYEKSGALSGLQRVREMTLNDGHTFVRPDQIKDEFKRTLDLMTSVYADFNVTDYRFRLSYRDPNNTDKYFDDDAMWENAQTMLKAAMDELGLDYFEAEGEAAFYGPKLDVQVKTALGMEETLSTIQLDFLLPERFDLTYVGEDGENTHRPVVIHRGIVSTMERFVAYLTEVYKGAFPTWLSPVQATIIPVSVDAHSDYAYELKERMQVLGLRVEVDDRNEKMGYKIRGSQTQKIPYQIVIGDQEMQDATVNIRKYGSKETEVMPANLFIESLAAEVKNYSRV</sequence>
<reference evidence="16" key="2">
    <citation type="submission" date="2024-02" db="EMBL/GenBank/DDBJ databases">
        <title>The Genome Sequence of Enterococcus diestrammenae JM9A.</title>
        <authorList>
            <person name="Earl A."/>
            <person name="Manson A."/>
            <person name="Gilmore M."/>
            <person name="Sanders J."/>
            <person name="Shea T."/>
            <person name="Howe W."/>
            <person name="Livny J."/>
            <person name="Cuomo C."/>
            <person name="Neafsey D."/>
            <person name="Birren B."/>
        </authorList>
    </citation>
    <scope>NUCLEOTIDE SEQUENCE</scope>
    <source>
        <strain evidence="16">JM9A</strain>
    </source>
</reference>
<keyword evidence="9 13" id="KW-0694">RNA-binding</keyword>
<feature type="binding site" evidence="13">
    <location>
        <position position="518"/>
    </location>
    <ligand>
        <name>Zn(2+)</name>
        <dbReference type="ChEBI" id="CHEBI:29105"/>
        <note>catalytic</note>
    </ligand>
</feature>
<keyword evidence="11 13" id="KW-0030">Aminoacyl-tRNA synthetase</keyword>
<dbReference type="HAMAP" id="MF_00184">
    <property type="entry name" value="Thr_tRNA_synth"/>
    <property type="match status" value="1"/>
</dbReference>
<comment type="similarity">
    <text evidence="1 13">Belongs to the class-II aminoacyl-tRNA synthetase family.</text>
</comment>
<evidence type="ECO:0000313" key="16">
    <source>
        <dbReference type="EMBL" id="MEO1781856.1"/>
    </source>
</evidence>
<dbReference type="InterPro" id="IPR045864">
    <property type="entry name" value="aa-tRNA-synth_II/BPL/LPL"/>
</dbReference>
<proteinExistence type="inferred from homology"/>
<keyword evidence="8 13" id="KW-0067">ATP-binding</keyword>
<dbReference type="SUPFAM" id="SSF81271">
    <property type="entry name" value="TGS-like"/>
    <property type="match status" value="1"/>
</dbReference>
<evidence type="ECO:0000256" key="8">
    <source>
        <dbReference type="ARBA" id="ARBA00022840"/>
    </source>
</evidence>
<comment type="subunit">
    <text evidence="13">Homodimer.</text>
</comment>
<evidence type="ECO:0000256" key="9">
    <source>
        <dbReference type="ARBA" id="ARBA00022884"/>
    </source>
</evidence>
<dbReference type="CDD" id="cd00771">
    <property type="entry name" value="ThrRS_core"/>
    <property type="match status" value="1"/>
</dbReference>
<evidence type="ECO:0000259" key="15">
    <source>
        <dbReference type="PROSITE" id="PS51880"/>
    </source>
</evidence>
<evidence type="ECO:0000256" key="2">
    <source>
        <dbReference type="ARBA" id="ARBA00022490"/>
    </source>
</evidence>
<dbReference type="Proteomes" id="UP001429357">
    <property type="component" value="Unassembled WGS sequence"/>
</dbReference>
<keyword evidence="3 13" id="KW-0820">tRNA-binding</keyword>
<dbReference type="GO" id="GO:0016874">
    <property type="term" value="F:ligase activity"/>
    <property type="evidence" value="ECO:0007669"/>
    <property type="project" value="UniProtKB-KW"/>
</dbReference>
<gene>
    <name evidence="13" type="primary">thrS</name>
    <name evidence="16" type="ORF">BAU18_001445</name>
</gene>
<dbReference type="InterPro" id="IPR006195">
    <property type="entry name" value="aa-tRNA-synth_II"/>
</dbReference>
<evidence type="ECO:0000256" key="13">
    <source>
        <dbReference type="HAMAP-Rule" id="MF_00184"/>
    </source>
</evidence>